<dbReference type="GO" id="GO:0045040">
    <property type="term" value="P:protein insertion into mitochondrial outer membrane"/>
    <property type="evidence" value="ECO:0007669"/>
    <property type="project" value="TreeGrafter"/>
</dbReference>
<dbReference type="EMBL" id="BIMX01000005">
    <property type="protein sequence ID" value="GCE98448.1"/>
    <property type="molecule type" value="Genomic_DNA"/>
</dbReference>
<keyword evidence="4" id="KW-0812">Transmembrane</keyword>
<name>A0A4C2E8V4_9SACH</name>
<evidence type="ECO:0000256" key="4">
    <source>
        <dbReference type="ARBA" id="ARBA00022692"/>
    </source>
</evidence>
<dbReference type="AlphaFoldDB" id="A0A4C2E8V4"/>
<evidence type="ECO:0000259" key="6">
    <source>
        <dbReference type="Pfam" id="PF01103"/>
    </source>
</evidence>
<sequence>MDRFDSDLNERLIEQSRLNSGPTSQDEQLGKAIKLQNYYSQLLNKKSSELVAVNGVIANNSESIRSQVLQKYLDATILQAKTVGELVESADILDTKLVQHGLVENAQQILGSRGIFQLPLIKYHFTSQIYDSVNIPETVSVIDVISQLQLFPLRKFMARTGTNIGNGEGDGYLQFQLRNMFGGGEQLRFDVTKGTKTFSSYLINYAQPLNPWWVWDSLFFKNCRQMGNRNSVETLLRGFRTCLRSGFYGDNVFNHEVFCDIALRSNKMNSLDTCDTLLYQAGDDVKSSLGHIIVWDKRDNPVSASRGSLFRWYNELALGKFWKSQIELSRAQSWFQDDWLTVNGTFKTGYIHNFHPTTRSLNICDRFQNGGGNDVRSFQYMGLGPKDIYDSIGGDAFLSYGISIFTRLPFRKISHSNFRLHWFFNGGKLVNHNNLYLQDVAKALSTQHSTSVGFGLVLKHPVARFELNFALPVTCHTGDSIRKGFQYGIGLSFL</sequence>
<accession>A0A4C2E8V4</accession>
<keyword evidence="5" id="KW-0472">Membrane</keyword>
<evidence type="ECO:0000256" key="1">
    <source>
        <dbReference type="ARBA" id="ARBA00004374"/>
    </source>
</evidence>
<evidence type="ECO:0000313" key="7">
    <source>
        <dbReference type="EMBL" id="GCE98448.1"/>
    </source>
</evidence>
<keyword evidence="8" id="KW-1185">Reference proteome</keyword>
<proteinExistence type="inferred from homology"/>
<comment type="subcellular location">
    <subcellularLocation>
        <location evidence="1">Mitochondrion outer membrane</location>
        <topology evidence="1">Multi-pass membrane protein</topology>
    </subcellularLocation>
</comment>
<dbReference type="Pfam" id="PF01103">
    <property type="entry name" value="Omp85"/>
    <property type="match status" value="1"/>
</dbReference>
<dbReference type="InterPro" id="IPR000184">
    <property type="entry name" value="Bac_surfAg_D15"/>
</dbReference>
<evidence type="ECO:0000256" key="3">
    <source>
        <dbReference type="ARBA" id="ARBA00022452"/>
    </source>
</evidence>
<feature type="domain" description="Bacterial surface antigen (D15)" evidence="6">
    <location>
        <begin position="179"/>
        <end position="493"/>
    </location>
</feature>
<dbReference type="Proteomes" id="UP000301737">
    <property type="component" value="Unassembled WGS sequence"/>
</dbReference>
<protein>
    <recommendedName>
        <fullName evidence="6">Bacterial surface antigen (D15) domain-containing protein</fullName>
    </recommendedName>
</protein>
<keyword evidence="3" id="KW-1134">Transmembrane beta strand</keyword>
<comment type="caution">
    <text evidence="7">The sequence shown here is derived from an EMBL/GenBank/DDBJ whole genome shotgun (WGS) entry which is preliminary data.</text>
</comment>
<organism evidence="7 8">
    <name type="scientific">Zygosaccharomyces mellis</name>
    <dbReference type="NCBI Taxonomy" id="42258"/>
    <lineage>
        <taxon>Eukaryota</taxon>
        <taxon>Fungi</taxon>
        <taxon>Dikarya</taxon>
        <taxon>Ascomycota</taxon>
        <taxon>Saccharomycotina</taxon>
        <taxon>Saccharomycetes</taxon>
        <taxon>Saccharomycetales</taxon>
        <taxon>Saccharomycetaceae</taxon>
        <taxon>Zygosaccharomyces</taxon>
    </lineage>
</organism>
<gene>
    <name evidence="7" type="ORF">ZYGM_002864</name>
</gene>
<evidence type="ECO:0000256" key="2">
    <source>
        <dbReference type="ARBA" id="ARBA00010913"/>
    </source>
</evidence>
<dbReference type="GO" id="GO:0005741">
    <property type="term" value="C:mitochondrial outer membrane"/>
    <property type="evidence" value="ECO:0007669"/>
    <property type="project" value="UniProtKB-SubCell"/>
</dbReference>
<evidence type="ECO:0000256" key="5">
    <source>
        <dbReference type="ARBA" id="ARBA00023136"/>
    </source>
</evidence>
<reference evidence="7 8" key="1">
    <citation type="submission" date="2019-01" db="EMBL/GenBank/DDBJ databases">
        <title>Draft Genome Sequencing of Zygosaccharomyces mellis Ca-7.</title>
        <authorList>
            <person name="Shiwa Y."/>
            <person name="Kanesaki Y."/>
            <person name="Ishige T."/>
            <person name="Mura K."/>
            <person name="Hori T."/>
            <person name="Tamura T."/>
        </authorList>
    </citation>
    <scope>NUCLEOTIDE SEQUENCE [LARGE SCALE GENOMIC DNA]</scope>
    <source>
        <strain evidence="7 8">Ca-7</strain>
    </source>
</reference>
<dbReference type="OrthoDB" id="1724197at2759"/>
<evidence type="ECO:0000313" key="8">
    <source>
        <dbReference type="Proteomes" id="UP000301737"/>
    </source>
</evidence>
<dbReference type="InterPro" id="IPR039910">
    <property type="entry name" value="D15-like"/>
</dbReference>
<dbReference type="PANTHER" id="PTHR12815">
    <property type="entry name" value="SORTING AND ASSEMBLY MACHINERY SAMM50 PROTEIN FAMILY MEMBER"/>
    <property type="match status" value="1"/>
</dbReference>
<dbReference type="Gene3D" id="2.40.160.50">
    <property type="entry name" value="membrane protein fhac: a member of the omp85/tpsb transporter family"/>
    <property type="match status" value="1"/>
</dbReference>
<dbReference type="PANTHER" id="PTHR12815:SF18">
    <property type="entry name" value="SORTING AND ASSEMBLY MACHINERY COMPONENT 50 HOMOLOG"/>
    <property type="match status" value="1"/>
</dbReference>
<comment type="similarity">
    <text evidence="2">Belongs to the SAM50/omp85 family.</text>
</comment>